<reference evidence="2" key="2">
    <citation type="submission" date="2015-01" db="EMBL/GenBank/DDBJ databases">
        <title>Evolutionary Origins and Diversification of the Mycorrhizal Mutualists.</title>
        <authorList>
            <consortium name="DOE Joint Genome Institute"/>
            <consortium name="Mycorrhizal Genomics Consortium"/>
            <person name="Kohler A."/>
            <person name="Kuo A."/>
            <person name="Nagy L.G."/>
            <person name="Floudas D."/>
            <person name="Copeland A."/>
            <person name="Barry K.W."/>
            <person name="Cichocki N."/>
            <person name="Veneault-Fourrey C."/>
            <person name="LaButti K."/>
            <person name="Lindquist E.A."/>
            <person name="Lipzen A."/>
            <person name="Lundell T."/>
            <person name="Morin E."/>
            <person name="Murat C."/>
            <person name="Riley R."/>
            <person name="Ohm R."/>
            <person name="Sun H."/>
            <person name="Tunlid A."/>
            <person name="Henrissat B."/>
            <person name="Grigoriev I.V."/>
            <person name="Hibbett D.S."/>
            <person name="Martin F."/>
        </authorList>
    </citation>
    <scope>NUCLEOTIDE SEQUENCE [LARGE SCALE GENOMIC DNA]</scope>
    <source>
        <strain evidence="2">Foug A</strain>
    </source>
</reference>
<protein>
    <submittedName>
        <fullName evidence="1">Uncharacterized protein</fullName>
    </submittedName>
</protein>
<dbReference type="HOGENOM" id="CLU_2347939_0_0_1"/>
<accession>A0A0C3E7B7</accession>
<evidence type="ECO:0000313" key="2">
    <source>
        <dbReference type="Proteomes" id="UP000053989"/>
    </source>
</evidence>
<proteinExistence type="predicted"/>
<gene>
    <name evidence="1" type="ORF">SCLCIDRAFT_645264</name>
</gene>
<dbReference type="Proteomes" id="UP000053989">
    <property type="component" value="Unassembled WGS sequence"/>
</dbReference>
<dbReference type="InParanoid" id="A0A0C3E7B7"/>
<keyword evidence="2" id="KW-1185">Reference proteome</keyword>
<name>A0A0C3E7B7_9AGAM</name>
<dbReference type="AlphaFoldDB" id="A0A0C3E7B7"/>
<evidence type="ECO:0000313" key="1">
    <source>
        <dbReference type="EMBL" id="KIM64329.1"/>
    </source>
</evidence>
<sequence length="97" mass="10561">MLARLVASHPLPLCQSVSKSYRKIRPVNVVIHETGKVYGDGEGAAHLAATRPSRYFLHANDYSLLAESQLASMAQGLKYCGGPLQARPTALQKERAK</sequence>
<organism evidence="1 2">
    <name type="scientific">Scleroderma citrinum Foug A</name>
    <dbReference type="NCBI Taxonomy" id="1036808"/>
    <lineage>
        <taxon>Eukaryota</taxon>
        <taxon>Fungi</taxon>
        <taxon>Dikarya</taxon>
        <taxon>Basidiomycota</taxon>
        <taxon>Agaricomycotina</taxon>
        <taxon>Agaricomycetes</taxon>
        <taxon>Agaricomycetidae</taxon>
        <taxon>Boletales</taxon>
        <taxon>Sclerodermatineae</taxon>
        <taxon>Sclerodermataceae</taxon>
        <taxon>Scleroderma</taxon>
    </lineage>
</organism>
<dbReference type="EMBL" id="KN822029">
    <property type="protein sequence ID" value="KIM64329.1"/>
    <property type="molecule type" value="Genomic_DNA"/>
</dbReference>
<reference evidence="1 2" key="1">
    <citation type="submission" date="2014-04" db="EMBL/GenBank/DDBJ databases">
        <authorList>
            <consortium name="DOE Joint Genome Institute"/>
            <person name="Kuo A."/>
            <person name="Kohler A."/>
            <person name="Nagy L.G."/>
            <person name="Floudas D."/>
            <person name="Copeland A."/>
            <person name="Barry K.W."/>
            <person name="Cichocki N."/>
            <person name="Veneault-Fourrey C."/>
            <person name="LaButti K."/>
            <person name="Lindquist E.A."/>
            <person name="Lipzen A."/>
            <person name="Lundell T."/>
            <person name="Morin E."/>
            <person name="Murat C."/>
            <person name="Sun H."/>
            <person name="Tunlid A."/>
            <person name="Henrissat B."/>
            <person name="Grigoriev I.V."/>
            <person name="Hibbett D.S."/>
            <person name="Martin F."/>
            <person name="Nordberg H.P."/>
            <person name="Cantor M.N."/>
            <person name="Hua S.X."/>
        </authorList>
    </citation>
    <scope>NUCLEOTIDE SEQUENCE [LARGE SCALE GENOMIC DNA]</scope>
    <source>
        <strain evidence="1 2">Foug A</strain>
    </source>
</reference>